<dbReference type="AlphaFoldDB" id="A0A7W3J214"/>
<sequence>MDADFERIFNAIPANYIVLDLEWNIVAITDMATGGRPRSQIIGRSQFEVFPDNPDDEGDVSGTATMRAALERAVREKVGHAMPVTRYDVADAHGVFQERHWRPINEPVLDAAGDVVYVIHGVEEVTNA</sequence>
<dbReference type="InterPro" id="IPR035965">
    <property type="entry name" value="PAS-like_dom_sf"/>
</dbReference>
<evidence type="ECO:0000313" key="2">
    <source>
        <dbReference type="EMBL" id="MBA8804865.1"/>
    </source>
</evidence>
<dbReference type="SUPFAM" id="SSF55785">
    <property type="entry name" value="PYP-like sensor domain (PAS domain)"/>
    <property type="match status" value="1"/>
</dbReference>
<evidence type="ECO:0000259" key="1">
    <source>
        <dbReference type="Pfam" id="PF08448"/>
    </source>
</evidence>
<accession>A0A7W3J214</accession>
<dbReference type="InterPro" id="IPR013656">
    <property type="entry name" value="PAS_4"/>
</dbReference>
<evidence type="ECO:0000313" key="3">
    <source>
        <dbReference type="Proteomes" id="UP000580910"/>
    </source>
</evidence>
<dbReference type="Pfam" id="PF08448">
    <property type="entry name" value="PAS_4"/>
    <property type="match status" value="1"/>
</dbReference>
<feature type="domain" description="PAS fold-4" evidence="1">
    <location>
        <begin position="9"/>
        <end position="127"/>
    </location>
</feature>
<protein>
    <recommendedName>
        <fullName evidence="1">PAS fold-4 domain-containing protein</fullName>
    </recommendedName>
</protein>
<keyword evidence="3" id="KW-1185">Reference proteome</keyword>
<organism evidence="2 3">
    <name type="scientific">Nocardioides ginsengisegetis</name>
    <dbReference type="NCBI Taxonomy" id="661491"/>
    <lineage>
        <taxon>Bacteria</taxon>
        <taxon>Bacillati</taxon>
        <taxon>Actinomycetota</taxon>
        <taxon>Actinomycetes</taxon>
        <taxon>Propionibacteriales</taxon>
        <taxon>Nocardioidaceae</taxon>
        <taxon>Nocardioides</taxon>
    </lineage>
</organism>
<comment type="caution">
    <text evidence="2">The sequence shown here is derived from an EMBL/GenBank/DDBJ whole genome shotgun (WGS) entry which is preliminary data.</text>
</comment>
<dbReference type="Gene3D" id="3.30.450.20">
    <property type="entry name" value="PAS domain"/>
    <property type="match status" value="1"/>
</dbReference>
<gene>
    <name evidence="2" type="ORF">FB382_003156</name>
</gene>
<dbReference type="Proteomes" id="UP000580910">
    <property type="component" value="Unassembled WGS sequence"/>
</dbReference>
<dbReference type="RefSeq" id="WP_182540704.1">
    <property type="nucleotide sequence ID" value="NZ_JACGXA010000001.1"/>
</dbReference>
<proteinExistence type="predicted"/>
<dbReference type="EMBL" id="JACGXA010000001">
    <property type="protein sequence ID" value="MBA8804865.1"/>
    <property type="molecule type" value="Genomic_DNA"/>
</dbReference>
<name>A0A7W3J214_9ACTN</name>
<reference evidence="2 3" key="1">
    <citation type="submission" date="2020-07" db="EMBL/GenBank/DDBJ databases">
        <title>Sequencing the genomes of 1000 actinobacteria strains.</title>
        <authorList>
            <person name="Klenk H.-P."/>
        </authorList>
    </citation>
    <scope>NUCLEOTIDE SEQUENCE [LARGE SCALE GENOMIC DNA]</scope>
    <source>
        <strain evidence="2 3">DSM 21349</strain>
    </source>
</reference>